<dbReference type="PANTHER" id="PTHR11860">
    <property type="entry name" value="POLYMERIC-IMMUNOGLOBULIN RECEPTOR"/>
    <property type="match status" value="1"/>
</dbReference>
<evidence type="ECO:0000256" key="1">
    <source>
        <dbReference type="ARBA" id="ARBA00004370"/>
    </source>
</evidence>
<dbReference type="PROSITE" id="PS50835">
    <property type="entry name" value="IG_LIKE"/>
    <property type="match status" value="1"/>
</dbReference>
<organism evidence="9">
    <name type="scientific">Sus scrofa</name>
    <name type="common">Pig</name>
    <dbReference type="NCBI Taxonomy" id="9823"/>
    <lineage>
        <taxon>Eukaryota</taxon>
        <taxon>Metazoa</taxon>
        <taxon>Chordata</taxon>
        <taxon>Craniata</taxon>
        <taxon>Vertebrata</taxon>
        <taxon>Euteleostomi</taxon>
        <taxon>Mammalia</taxon>
        <taxon>Eutheria</taxon>
        <taxon>Laurasiatheria</taxon>
        <taxon>Artiodactyla</taxon>
        <taxon>Suina</taxon>
        <taxon>Suidae</taxon>
        <taxon>Sus</taxon>
    </lineage>
</organism>
<dbReference type="EMBL" id="DQIR01199685">
    <property type="protein sequence ID" value="HDB55162.1"/>
    <property type="molecule type" value="Transcribed_RNA"/>
</dbReference>
<feature type="chain" id="PRO_5033825979" evidence="7">
    <location>
        <begin position="25"/>
        <end position="309"/>
    </location>
</feature>
<dbReference type="FunFam" id="2.60.40.10:FF:000370">
    <property type="entry name" value="CMRF35-like molecule 1"/>
    <property type="match status" value="1"/>
</dbReference>
<dbReference type="GO" id="GO:0016020">
    <property type="term" value="C:membrane"/>
    <property type="evidence" value="ECO:0007669"/>
    <property type="project" value="UniProtKB-SubCell"/>
</dbReference>
<keyword evidence="5" id="KW-1015">Disulfide bond</keyword>
<evidence type="ECO:0000256" key="2">
    <source>
        <dbReference type="ARBA" id="ARBA00022692"/>
    </source>
</evidence>
<reference evidence="9" key="1">
    <citation type="journal article" date="2019" name="PeerJ">
        <title>Genes of the pig, Sus scrofa, reconstructed with EvidentialGene.</title>
        <authorList>
            <person name="Gilbert D.G."/>
        </authorList>
    </citation>
    <scope>NUCLEOTIDE SEQUENCE</scope>
</reference>
<evidence type="ECO:0000256" key="4">
    <source>
        <dbReference type="ARBA" id="ARBA00023136"/>
    </source>
</evidence>
<feature type="domain" description="Ig-like" evidence="8">
    <location>
        <begin position="11"/>
        <end position="128"/>
    </location>
</feature>
<dbReference type="EMBL" id="DQIR01186858">
    <property type="protein sequence ID" value="HDB42335.1"/>
    <property type="molecule type" value="Transcribed_RNA"/>
</dbReference>
<evidence type="ECO:0000259" key="8">
    <source>
        <dbReference type="PROSITE" id="PS50835"/>
    </source>
</evidence>
<keyword evidence="6" id="KW-1133">Transmembrane helix</keyword>
<evidence type="ECO:0000256" key="3">
    <source>
        <dbReference type="ARBA" id="ARBA00022729"/>
    </source>
</evidence>
<accession>A0A480S6Y3</accession>
<evidence type="ECO:0000256" key="5">
    <source>
        <dbReference type="ARBA" id="ARBA00023157"/>
    </source>
</evidence>
<keyword evidence="3 7" id="KW-0732">Signal</keyword>
<dbReference type="InterPro" id="IPR007110">
    <property type="entry name" value="Ig-like_dom"/>
</dbReference>
<keyword evidence="4 6" id="KW-0472">Membrane</keyword>
<dbReference type="Pfam" id="PF15330">
    <property type="entry name" value="SIT"/>
    <property type="match status" value="1"/>
</dbReference>
<dbReference type="InterPro" id="IPR013106">
    <property type="entry name" value="Ig_V-set"/>
</dbReference>
<dbReference type="InterPro" id="IPR003599">
    <property type="entry name" value="Ig_sub"/>
</dbReference>
<proteinExistence type="predicted"/>
<dbReference type="InterPro" id="IPR036179">
    <property type="entry name" value="Ig-like_dom_sf"/>
</dbReference>
<dbReference type="AlphaFoldDB" id="A0A480S6Y3"/>
<sequence length="309" mass="34138">MTPRVGAVWLPSALLLLRVPGCLSLSGPPTAMGTKGGSLSVQCRYEEEYIDDKKYWDKSPCFLSWKHIVETTESAREVRRGRVSIRDDPANLTFTVTLERLTEEDAGTYCCGINTQFSVDPTFQVEVVVFPAPEPGSTLPTTVEISTVIPETSTLWLTTLATESTTYSASSLEEEAQPEQSQGLQVLLSLSVLLLLLLVAVSLLAWRMVRRRIKANENPELPQNPNQAAAQGENCYENVELSRWPPSGEPAPVQPTQGEVEYSMVGWPGENLHYSSVVFDSQNQDSKADGVPTQTSWEKQPLYSVIKKT</sequence>
<evidence type="ECO:0000256" key="6">
    <source>
        <dbReference type="SAM" id="Phobius"/>
    </source>
</evidence>
<name>A0A480S6Y3_PIG</name>
<feature type="signal peptide" evidence="7">
    <location>
        <begin position="1"/>
        <end position="24"/>
    </location>
</feature>
<dbReference type="SUPFAM" id="SSF48726">
    <property type="entry name" value="Immunoglobulin"/>
    <property type="match status" value="1"/>
</dbReference>
<dbReference type="InterPro" id="IPR050671">
    <property type="entry name" value="CD300_family_receptors"/>
</dbReference>
<feature type="transmembrane region" description="Helical" evidence="6">
    <location>
        <begin position="186"/>
        <end position="206"/>
    </location>
</feature>
<dbReference type="InterPro" id="IPR013783">
    <property type="entry name" value="Ig-like_fold"/>
</dbReference>
<comment type="subcellular location">
    <subcellularLocation>
        <location evidence="1">Membrane</location>
    </subcellularLocation>
</comment>
<dbReference type="CDD" id="cd05716">
    <property type="entry name" value="IgV_pIgR_like"/>
    <property type="match status" value="1"/>
</dbReference>
<dbReference type="Gene3D" id="2.60.40.10">
    <property type="entry name" value="Immunoglobulins"/>
    <property type="match status" value="1"/>
</dbReference>
<evidence type="ECO:0000256" key="7">
    <source>
        <dbReference type="SAM" id="SignalP"/>
    </source>
</evidence>
<dbReference type="Pfam" id="PF07686">
    <property type="entry name" value="V-set"/>
    <property type="match status" value="1"/>
</dbReference>
<evidence type="ECO:0000313" key="9">
    <source>
        <dbReference type="EMBL" id="HDB42335.1"/>
    </source>
</evidence>
<dbReference type="SMART" id="SM00409">
    <property type="entry name" value="IG"/>
    <property type="match status" value="1"/>
</dbReference>
<keyword evidence="2 6" id="KW-0812">Transmembrane</keyword>
<protein>
    <submittedName>
        <fullName evidence="9">CMRF35-like molecule 8 isoform 1</fullName>
    </submittedName>
</protein>
<dbReference type="PANTHER" id="PTHR11860:SF115">
    <property type="entry name" value="IMMUNOGLOBULIN SUBTYPE DOMAIN-CONTAINING PROTEIN"/>
    <property type="match status" value="1"/>
</dbReference>